<dbReference type="Proteomes" id="UP000050277">
    <property type="component" value="Unassembled WGS sequence"/>
</dbReference>
<reference evidence="4 5" key="1">
    <citation type="submission" date="2015-07" db="EMBL/GenBank/DDBJ databases">
        <title>Whole genome sequence of Herpetosiphon geysericola DSM 7119.</title>
        <authorList>
            <person name="Hemp J."/>
            <person name="Ward L.M."/>
            <person name="Pace L.A."/>
            <person name="Fischer W.W."/>
        </authorList>
    </citation>
    <scope>NUCLEOTIDE SEQUENCE [LARGE SCALE GENOMIC DNA]</scope>
    <source>
        <strain evidence="4 5">DSM 7119</strain>
    </source>
</reference>
<evidence type="ECO:0000256" key="2">
    <source>
        <dbReference type="ARBA" id="ARBA00022737"/>
    </source>
</evidence>
<evidence type="ECO:0000313" key="4">
    <source>
        <dbReference type="EMBL" id="KPL86691.1"/>
    </source>
</evidence>
<dbReference type="OrthoDB" id="149160at2"/>
<dbReference type="SMART" id="SM00369">
    <property type="entry name" value="LRR_TYP"/>
    <property type="match status" value="5"/>
</dbReference>
<dbReference type="InterPro" id="IPR003591">
    <property type="entry name" value="Leu-rich_rpt_typical-subtyp"/>
</dbReference>
<dbReference type="Gene3D" id="3.80.10.10">
    <property type="entry name" value="Ribonuclease Inhibitor"/>
    <property type="match status" value="3"/>
</dbReference>
<keyword evidence="5" id="KW-1185">Reference proteome</keyword>
<feature type="domain" description="Disease resistance R13L4/SHOC-2-like LRR" evidence="3">
    <location>
        <begin position="319"/>
        <end position="504"/>
    </location>
</feature>
<name>A0A0P6Y448_9CHLR</name>
<dbReference type="PANTHER" id="PTHR45752:SF195">
    <property type="entry name" value="LEUCINE-RICH REPEAT (LRR) FAMILY PROTEIN-RELATED"/>
    <property type="match status" value="1"/>
</dbReference>
<keyword evidence="1" id="KW-0433">Leucine-rich repeat</keyword>
<sequence>MNEQLCRARIAHNAQTREPSLDLSHLDLTSLPETIGELTHLEVLDVRYNYWRQLPSEFANLTKLRSLDLSFFNLDTIPEWLDQLTSLEELHIRATPTTGIPTVLTRLPRLQKLNLYLDGFEALPRELLDLPTLYMLDIDGLEKLTTFPAWLSELPIKHLVYYPRGISNEHMIDSMTMLEELDLQYDHRKPTAFPSWLRQMHNLRWLCYQSQTLVPTWLIELPRLAYLESYGDFSEISQVWHAWESLEQLKCGHISAPAFPPNLKTLELMIKQETFPEAIRSLRHLEELQLSGEGFHELPGWVLELPNLHTLDIVSTRIDHILPPVQPNHCLRKLMMHSLFCSHHHTLDGIRSLHRLEKLSLGGHTLEQLPSWLHELQQLRELSIDDCALTDLDPRLGQLQQLEALHVSDNYIPITRLDYVLSQLIQLKHLSLHLSGNDQFPSSICQLHQLRSLEIGIWATHVMPEWLNQLKHLEILWISAPELDHPLPLEAWLELPKLKELQIRLNDPYPIDPELLQRFEQRGVKVDLG</sequence>
<evidence type="ECO:0000313" key="5">
    <source>
        <dbReference type="Proteomes" id="UP000050277"/>
    </source>
</evidence>
<gene>
    <name evidence="4" type="ORF">SE18_11940</name>
</gene>
<evidence type="ECO:0000256" key="1">
    <source>
        <dbReference type="ARBA" id="ARBA00022614"/>
    </source>
</evidence>
<dbReference type="InterPro" id="IPR055414">
    <property type="entry name" value="LRR_R13L4/SHOC2-like"/>
</dbReference>
<accession>A0A0P6Y448</accession>
<organism evidence="4 5">
    <name type="scientific">Herpetosiphon geysericola</name>
    <dbReference type="NCBI Taxonomy" id="70996"/>
    <lineage>
        <taxon>Bacteria</taxon>
        <taxon>Bacillati</taxon>
        <taxon>Chloroflexota</taxon>
        <taxon>Chloroflexia</taxon>
        <taxon>Herpetosiphonales</taxon>
        <taxon>Herpetosiphonaceae</taxon>
        <taxon>Herpetosiphon</taxon>
    </lineage>
</organism>
<dbReference type="Pfam" id="PF23598">
    <property type="entry name" value="LRR_14"/>
    <property type="match status" value="2"/>
</dbReference>
<dbReference type="PANTHER" id="PTHR45752">
    <property type="entry name" value="LEUCINE-RICH REPEAT-CONTAINING"/>
    <property type="match status" value="1"/>
</dbReference>
<keyword evidence="2" id="KW-0677">Repeat</keyword>
<dbReference type="SUPFAM" id="SSF52058">
    <property type="entry name" value="L domain-like"/>
    <property type="match status" value="3"/>
</dbReference>
<dbReference type="InterPro" id="IPR032675">
    <property type="entry name" value="LRR_dom_sf"/>
</dbReference>
<dbReference type="AlphaFoldDB" id="A0A0P6Y448"/>
<protein>
    <recommendedName>
        <fullName evidence="3">Disease resistance R13L4/SHOC-2-like LRR domain-containing protein</fullName>
    </recommendedName>
</protein>
<dbReference type="EMBL" id="LGKP01000021">
    <property type="protein sequence ID" value="KPL86691.1"/>
    <property type="molecule type" value="Genomic_DNA"/>
</dbReference>
<proteinExistence type="predicted"/>
<dbReference type="InterPro" id="IPR050715">
    <property type="entry name" value="LRR-SigEffector_domain"/>
</dbReference>
<evidence type="ECO:0000259" key="3">
    <source>
        <dbReference type="Pfam" id="PF23598"/>
    </source>
</evidence>
<comment type="caution">
    <text evidence="4">The sequence shown here is derived from an EMBL/GenBank/DDBJ whole genome shotgun (WGS) entry which is preliminary data.</text>
</comment>
<dbReference type="STRING" id="70996.SE18_11940"/>
<dbReference type="RefSeq" id="WP_054534684.1">
    <property type="nucleotide sequence ID" value="NZ_LGKP01000021.1"/>
</dbReference>
<feature type="domain" description="Disease resistance R13L4/SHOC-2-like LRR" evidence="3">
    <location>
        <begin position="21"/>
        <end position="118"/>
    </location>
</feature>